<sequence>MRIGVVGYGTGGRHFHAPFIRAARGVELAGIVARAEATVARARADHPDVRIYPSLTEMLSDGMDAVTVTTPPQTRRELVLEAIAAGVPVIADKPFAPSAEAGRELDRAAKAAGVPLGVFHNRRLDADVLTLRKVVDEGRVGRLWRLHSRMDLDDPDTLEAGETGGLLRDLGSHLVDQALWLLGPAVSVHASLDHVDRPDGRTDAGFVLSLMHADGVRSYLSASKLNRLAVREFVVYGDRGSYASSGTDVQAQAIFAGLRPADDLAVWGYERPELWGTLRTADGAERIPSEQGRYHDYYEAFAAAVRDGGDPPVTAAEAIRTLEVLDAARISAAEGRVVELRNVMPPGDQPRPGDEQASRTVRRNGEAT</sequence>
<dbReference type="InterPro" id="IPR055170">
    <property type="entry name" value="GFO_IDH_MocA-like_dom"/>
</dbReference>
<feature type="domain" description="Gfo/Idh/MocA-like oxidoreductase N-terminal" evidence="4">
    <location>
        <begin position="1"/>
        <end position="120"/>
    </location>
</feature>
<dbReference type="GO" id="GO:0016491">
    <property type="term" value="F:oxidoreductase activity"/>
    <property type="evidence" value="ECO:0007669"/>
    <property type="project" value="UniProtKB-KW"/>
</dbReference>
<dbReference type="Pfam" id="PF22725">
    <property type="entry name" value="GFO_IDH_MocA_C3"/>
    <property type="match status" value="1"/>
</dbReference>
<dbReference type="InterPro" id="IPR000683">
    <property type="entry name" value="Gfo/Idh/MocA-like_OxRdtase_N"/>
</dbReference>
<dbReference type="Pfam" id="PF01408">
    <property type="entry name" value="GFO_IDH_MocA"/>
    <property type="match status" value="1"/>
</dbReference>
<evidence type="ECO:0000256" key="1">
    <source>
        <dbReference type="ARBA" id="ARBA00010928"/>
    </source>
</evidence>
<dbReference type="SUPFAM" id="SSF55347">
    <property type="entry name" value="Glyceraldehyde-3-phosphate dehydrogenase-like, C-terminal domain"/>
    <property type="match status" value="1"/>
</dbReference>
<feature type="compositionally biased region" description="Basic and acidic residues" evidence="3">
    <location>
        <begin position="351"/>
        <end position="368"/>
    </location>
</feature>
<accession>A0A7V7PKR0</accession>
<organism evidence="6 7">
    <name type="scientific">Plantimonas leprariae</name>
    <dbReference type="NCBI Taxonomy" id="2615207"/>
    <lineage>
        <taxon>Bacteria</taxon>
        <taxon>Pseudomonadati</taxon>
        <taxon>Pseudomonadota</taxon>
        <taxon>Alphaproteobacteria</taxon>
        <taxon>Hyphomicrobiales</taxon>
        <taxon>Aurantimonadaceae</taxon>
        <taxon>Plantimonas</taxon>
    </lineage>
</organism>
<gene>
    <name evidence="6" type="ORF">F6X38_21725</name>
</gene>
<reference evidence="6 7" key="1">
    <citation type="submission" date="2019-09" db="EMBL/GenBank/DDBJ databases">
        <title>YIM 132180 draft genome.</title>
        <authorList>
            <person name="Zhang K."/>
        </authorList>
    </citation>
    <scope>NUCLEOTIDE SEQUENCE [LARGE SCALE GENOMIC DNA]</scope>
    <source>
        <strain evidence="6 7">YIM 132180</strain>
    </source>
</reference>
<feature type="domain" description="GFO/IDH/MocA-like oxidoreductase" evidence="5">
    <location>
        <begin position="129"/>
        <end position="242"/>
    </location>
</feature>
<dbReference type="EMBL" id="VZDO01000024">
    <property type="protein sequence ID" value="KAB0676329.1"/>
    <property type="molecule type" value="Genomic_DNA"/>
</dbReference>
<proteinExistence type="inferred from homology"/>
<evidence type="ECO:0000259" key="4">
    <source>
        <dbReference type="Pfam" id="PF01408"/>
    </source>
</evidence>
<dbReference type="InterPro" id="IPR036291">
    <property type="entry name" value="NAD(P)-bd_dom_sf"/>
</dbReference>
<dbReference type="PANTHER" id="PTHR43708:SF5">
    <property type="entry name" value="CONSERVED EXPRESSED OXIDOREDUCTASE (EUROFUNG)-RELATED"/>
    <property type="match status" value="1"/>
</dbReference>
<keyword evidence="2" id="KW-0560">Oxidoreductase</keyword>
<comment type="similarity">
    <text evidence="1">Belongs to the Gfo/Idh/MocA family.</text>
</comment>
<evidence type="ECO:0000256" key="3">
    <source>
        <dbReference type="SAM" id="MobiDB-lite"/>
    </source>
</evidence>
<dbReference type="Gene3D" id="3.30.360.10">
    <property type="entry name" value="Dihydrodipicolinate Reductase, domain 2"/>
    <property type="match status" value="1"/>
</dbReference>
<dbReference type="Proteomes" id="UP000432089">
    <property type="component" value="Unassembled WGS sequence"/>
</dbReference>
<protein>
    <submittedName>
        <fullName evidence="6">Gfo/Idh/MocA family oxidoreductase</fullName>
    </submittedName>
</protein>
<comment type="caution">
    <text evidence="6">The sequence shown here is derived from an EMBL/GenBank/DDBJ whole genome shotgun (WGS) entry which is preliminary data.</text>
</comment>
<evidence type="ECO:0000313" key="7">
    <source>
        <dbReference type="Proteomes" id="UP000432089"/>
    </source>
</evidence>
<dbReference type="Gene3D" id="3.40.50.720">
    <property type="entry name" value="NAD(P)-binding Rossmann-like Domain"/>
    <property type="match status" value="1"/>
</dbReference>
<name>A0A7V7PKR0_9HYPH</name>
<dbReference type="PANTHER" id="PTHR43708">
    <property type="entry name" value="CONSERVED EXPRESSED OXIDOREDUCTASE (EUROFUNG)"/>
    <property type="match status" value="1"/>
</dbReference>
<evidence type="ECO:0000256" key="2">
    <source>
        <dbReference type="ARBA" id="ARBA00023002"/>
    </source>
</evidence>
<evidence type="ECO:0000313" key="6">
    <source>
        <dbReference type="EMBL" id="KAB0676329.1"/>
    </source>
</evidence>
<evidence type="ECO:0000259" key="5">
    <source>
        <dbReference type="Pfam" id="PF22725"/>
    </source>
</evidence>
<keyword evidence="7" id="KW-1185">Reference proteome</keyword>
<dbReference type="GO" id="GO:0000166">
    <property type="term" value="F:nucleotide binding"/>
    <property type="evidence" value="ECO:0007669"/>
    <property type="project" value="InterPro"/>
</dbReference>
<feature type="region of interest" description="Disordered" evidence="3">
    <location>
        <begin position="341"/>
        <end position="368"/>
    </location>
</feature>
<dbReference type="AlphaFoldDB" id="A0A7V7PKR0"/>
<dbReference type="InterPro" id="IPR051317">
    <property type="entry name" value="Gfo/Idh/MocA_oxidoreduct"/>
</dbReference>
<dbReference type="SUPFAM" id="SSF51735">
    <property type="entry name" value="NAD(P)-binding Rossmann-fold domains"/>
    <property type="match status" value="1"/>
</dbReference>